<accession>A0A1G4BBE6</accession>
<dbReference type="EMBL" id="MJBS01000043">
    <property type="protein sequence ID" value="OHE98727.1"/>
    <property type="molecule type" value="Genomic_DNA"/>
</dbReference>
<name>A0A1G4BBE6_9PEZI</name>
<proteinExistence type="predicted"/>
<evidence type="ECO:0000313" key="2">
    <source>
        <dbReference type="EMBL" id="OHE98727.1"/>
    </source>
</evidence>
<evidence type="ECO:0000256" key="1">
    <source>
        <dbReference type="SAM" id="Phobius"/>
    </source>
</evidence>
<keyword evidence="3" id="KW-1185">Reference proteome</keyword>
<keyword evidence="1" id="KW-0472">Membrane</keyword>
<keyword evidence="1" id="KW-0812">Transmembrane</keyword>
<protein>
    <submittedName>
        <fullName evidence="2">Uncharacterized protein</fullName>
    </submittedName>
</protein>
<sequence length="73" mass="7903">MGAQYPVGSSASECAMWFACLLYCAVLCIASHHAVHGWAGLGRLATNGGHWVLDLTQSRCIRRSVEQRRATIG</sequence>
<dbReference type="Proteomes" id="UP000176998">
    <property type="component" value="Unassembled WGS sequence"/>
</dbReference>
<reference evidence="2 3" key="1">
    <citation type="submission" date="2016-09" db="EMBL/GenBank/DDBJ databases">
        <authorList>
            <person name="Capua I."/>
            <person name="De Benedictis P."/>
            <person name="Joannis T."/>
            <person name="Lombin L.H."/>
            <person name="Cattoli G."/>
        </authorList>
    </citation>
    <scope>NUCLEOTIDE SEQUENCE [LARGE SCALE GENOMIC DNA]</scope>
    <source>
        <strain evidence="2 3">IMI 309357</strain>
    </source>
</reference>
<evidence type="ECO:0000313" key="3">
    <source>
        <dbReference type="Proteomes" id="UP000176998"/>
    </source>
</evidence>
<organism evidence="2 3">
    <name type="scientific">Colletotrichum orchidophilum</name>
    <dbReference type="NCBI Taxonomy" id="1209926"/>
    <lineage>
        <taxon>Eukaryota</taxon>
        <taxon>Fungi</taxon>
        <taxon>Dikarya</taxon>
        <taxon>Ascomycota</taxon>
        <taxon>Pezizomycotina</taxon>
        <taxon>Sordariomycetes</taxon>
        <taxon>Hypocreomycetidae</taxon>
        <taxon>Glomerellales</taxon>
        <taxon>Glomerellaceae</taxon>
        <taxon>Colletotrichum</taxon>
    </lineage>
</organism>
<gene>
    <name evidence="2" type="ORF">CORC01_05993</name>
</gene>
<keyword evidence="1" id="KW-1133">Transmembrane helix</keyword>
<dbReference type="AlphaFoldDB" id="A0A1G4BBE6"/>
<dbReference type="GeneID" id="34559145"/>
<dbReference type="OrthoDB" id="10340199at2759"/>
<dbReference type="RefSeq" id="XP_022475876.1">
    <property type="nucleotide sequence ID" value="XM_022617635.1"/>
</dbReference>
<comment type="caution">
    <text evidence="2">The sequence shown here is derived from an EMBL/GenBank/DDBJ whole genome shotgun (WGS) entry which is preliminary data.</text>
</comment>
<feature type="transmembrane region" description="Helical" evidence="1">
    <location>
        <begin position="15"/>
        <end position="35"/>
    </location>
</feature>